<evidence type="ECO:0000256" key="4">
    <source>
        <dbReference type="ARBA" id="ARBA00022801"/>
    </source>
</evidence>
<accession>W9NG81</accession>
<dbReference type="InterPro" id="IPR045053">
    <property type="entry name" value="MAN-like"/>
</dbReference>
<gene>
    <name evidence="8" type="ORF">FOVG_17020</name>
</gene>
<evidence type="ECO:0000256" key="1">
    <source>
        <dbReference type="ARBA" id="ARBA00001678"/>
    </source>
</evidence>
<dbReference type="HOGENOM" id="CLU_031603_4_1_1"/>
<keyword evidence="6" id="KW-0732">Signal</keyword>
<evidence type="ECO:0000313" key="8">
    <source>
        <dbReference type="EMBL" id="EXA31699.1"/>
    </source>
</evidence>
<dbReference type="EMBL" id="JH651009">
    <property type="protein sequence ID" value="EXA31699.1"/>
    <property type="molecule type" value="Genomic_DNA"/>
</dbReference>
<organism evidence="8">
    <name type="scientific">Fusarium oxysporum f. sp. pisi HDV247</name>
    <dbReference type="NCBI Taxonomy" id="1080344"/>
    <lineage>
        <taxon>Eukaryota</taxon>
        <taxon>Fungi</taxon>
        <taxon>Dikarya</taxon>
        <taxon>Ascomycota</taxon>
        <taxon>Pezizomycotina</taxon>
        <taxon>Sordariomycetes</taxon>
        <taxon>Hypocreomycetidae</taxon>
        <taxon>Hypocreales</taxon>
        <taxon>Nectriaceae</taxon>
        <taxon>Fusarium</taxon>
        <taxon>Fusarium oxysporum species complex</taxon>
    </lineage>
</organism>
<proteinExistence type="inferred from homology"/>
<dbReference type="EC" id="3.2.1.78" evidence="3"/>
<comment type="catalytic activity">
    <reaction evidence="1">
        <text>Random hydrolysis of (1-&gt;4)-beta-D-mannosidic linkages in mannans, galactomannans and glucomannans.</text>
        <dbReference type="EC" id="3.2.1.78"/>
    </reaction>
</comment>
<evidence type="ECO:0000256" key="3">
    <source>
        <dbReference type="ARBA" id="ARBA00012706"/>
    </source>
</evidence>
<comment type="similarity">
    <text evidence="2">Belongs to the glycosyl hydrolase 5 (cellulase A) family.</text>
</comment>
<dbReference type="OrthoDB" id="406631at2759"/>
<evidence type="ECO:0000256" key="6">
    <source>
        <dbReference type="SAM" id="SignalP"/>
    </source>
</evidence>
<dbReference type="AlphaFoldDB" id="W9NG81"/>
<dbReference type="Proteomes" id="UP000030751">
    <property type="component" value="Unassembled WGS sequence"/>
</dbReference>
<dbReference type="PANTHER" id="PTHR31451:SF10">
    <property type="entry name" value="MANNAN ENDO-1,4-BETA-MANNOSIDASE B"/>
    <property type="match status" value="1"/>
</dbReference>
<dbReference type="PANTHER" id="PTHR31451">
    <property type="match status" value="1"/>
</dbReference>
<dbReference type="GO" id="GO:0046355">
    <property type="term" value="P:mannan catabolic process"/>
    <property type="evidence" value="ECO:0007669"/>
    <property type="project" value="UniProtKB-ARBA"/>
</dbReference>
<dbReference type="Pfam" id="PF26410">
    <property type="entry name" value="GH5_mannosidase"/>
    <property type="match status" value="1"/>
</dbReference>
<protein>
    <recommendedName>
        <fullName evidence="3">mannan endo-1,4-beta-mannosidase</fullName>
        <ecNumber evidence="3">3.2.1.78</ecNumber>
    </recommendedName>
</protein>
<evidence type="ECO:0000256" key="2">
    <source>
        <dbReference type="ARBA" id="ARBA00005641"/>
    </source>
</evidence>
<dbReference type="Gene3D" id="3.20.20.80">
    <property type="entry name" value="Glycosidases"/>
    <property type="match status" value="1"/>
</dbReference>
<evidence type="ECO:0000256" key="5">
    <source>
        <dbReference type="ARBA" id="ARBA00023295"/>
    </source>
</evidence>
<sequence length="392" mass="43920">MHPTSSIAMKVFTSLSLFALAAASAVKGRPKQREVAPVFNIDGKNQYFAGTNTWWMSHLTSDDDVEQAMSQIADSGLKVTRVWAFGNTNTGADQPVYFQFLDTTKKTITINNGTNGIARLDAAVAAAEKHGIQLVLPMLNNWDDLGGINTYCAYFGCTHENFWTHAEAQKAYRDYVTFIVNRYKDSPAIFSWQLCNEPRCQNCDTSVITSWATELSSFIKSLDPKHRVSLGDEGWLCSDDTSLGYAYSCSEGIDFEANLKISTLDYGTVHMYPIGWGYTYPWGNQWIRDHAALALKYGKPIVLEEYGVESTTSNRTAVLQQWQQTIIDSDIAYDSFWQFGTNLPSGANPYDDYALFYGTQEYQDVVIDHAQDISKKAVSTAARRRASSRRLN</sequence>
<feature type="chain" id="PRO_5004928906" description="mannan endo-1,4-beta-mannosidase" evidence="6">
    <location>
        <begin position="24"/>
        <end position="392"/>
    </location>
</feature>
<evidence type="ECO:0000259" key="7">
    <source>
        <dbReference type="Pfam" id="PF26410"/>
    </source>
</evidence>
<dbReference type="InterPro" id="IPR017853">
    <property type="entry name" value="GH"/>
</dbReference>
<keyword evidence="4" id="KW-0378">Hydrolase</keyword>
<dbReference type="SUPFAM" id="SSF51445">
    <property type="entry name" value="(Trans)glycosidases"/>
    <property type="match status" value="1"/>
</dbReference>
<feature type="signal peptide" evidence="6">
    <location>
        <begin position="1"/>
        <end position="23"/>
    </location>
</feature>
<reference evidence="8" key="1">
    <citation type="submission" date="2011-10" db="EMBL/GenBank/DDBJ databases">
        <title>The Genome Sequence of Fusarium oxysporum HDV247.</title>
        <authorList>
            <consortium name="The Broad Institute Genome Sequencing Platform"/>
            <person name="Ma L.-J."/>
            <person name="Gale L.R."/>
            <person name="Schwartz D.C."/>
            <person name="Zhou S."/>
            <person name="Corby-Kistler H."/>
            <person name="Young S.K."/>
            <person name="Zeng Q."/>
            <person name="Gargeya S."/>
            <person name="Fitzgerald M."/>
            <person name="Haas B."/>
            <person name="Abouelleil A."/>
            <person name="Alvarado L."/>
            <person name="Arachchi H.M."/>
            <person name="Berlin A."/>
            <person name="Brown A."/>
            <person name="Chapman S.B."/>
            <person name="Chen Z."/>
            <person name="Dunbar C."/>
            <person name="Freedman E."/>
            <person name="Gearin G."/>
            <person name="Goldberg J."/>
            <person name="Griggs A."/>
            <person name="Gujja S."/>
            <person name="Heiman D."/>
            <person name="Howarth C."/>
            <person name="Larson L."/>
            <person name="Lui A."/>
            <person name="MacDonald P.J.P."/>
            <person name="Montmayeur A."/>
            <person name="Murphy C."/>
            <person name="Neiman D."/>
            <person name="Pearson M."/>
            <person name="Priest M."/>
            <person name="Roberts A."/>
            <person name="Saif S."/>
            <person name="Shea T."/>
            <person name="Shenoy N."/>
            <person name="Sisk P."/>
            <person name="Stolte C."/>
            <person name="Sykes S."/>
            <person name="Wortman J."/>
            <person name="Nusbaum C."/>
            <person name="Birren B."/>
        </authorList>
    </citation>
    <scope>NUCLEOTIDE SEQUENCE [LARGE SCALE GENOMIC DNA]</scope>
    <source>
        <strain evidence="8">HDV247</strain>
    </source>
</reference>
<dbReference type="GO" id="GO:0016985">
    <property type="term" value="F:mannan endo-1,4-beta-mannosidase activity"/>
    <property type="evidence" value="ECO:0007669"/>
    <property type="project" value="UniProtKB-EC"/>
</dbReference>
<reference evidence="8" key="2">
    <citation type="submission" date="2012-05" db="EMBL/GenBank/DDBJ databases">
        <title>Annotation of the Genome Sequence of Fusarium oxysporum HDV247.</title>
        <authorList>
            <consortium name="The Broad Institute Genomics Platform"/>
            <person name="Ma L.-J."/>
            <person name="Corby-Kistler H."/>
            <person name="Broz K."/>
            <person name="Gale L.R."/>
            <person name="Jonkers W."/>
            <person name="O'Donnell K."/>
            <person name="Ploetz R."/>
            <person name="Steinberg C."/>
            <person name="Schwartz D.C."/>
            <person name="VanEtten H."/>
            <person name="Zhou S."/>
            <person name="Young S.K."/>
            <person name="Zeng Q."/>
            <person name="Gargeya S."/>
            <person name="Fitzgerald M."/>
            <person name="Abouelleil A."/>
            <person name="Alvarado L."/>
            <person name="Chapman S.B."/>
            <person name="Gainer-Dewar J."/>
            <person name="Goldberg J."/>
            <person name="Griggs A."/>
            <person name="Gujja S."/>
            <person name="Hansen M."/>
            <person name="Howarth C."/>
            <person name="Imamovic A."/>
            <person name="Ireland A."/>
            <person name="Larimer J."/>
            <person name="McCowan C."/>
            <person name="Murphy C."/>
            <person name="Pearson M."/>
            <person name="Poon T.W."/>
            <person name="Priest M."/>
            <person name="Roberts A."/>
            <person name="Saif S."/>
            <person name="Shea T."/>
            <person name="Sykes S."/>
            <person name="Wortman J."/>
            <person name="Nusbaum C."/>
            <person name="Birren B."/>
        </authorList>
    </citation>
    <scope>NUCLEOTIDE SEQUENCE</scope>
    <source>
        <strain evidence="8">HDV247</strain>
    </source>
</reference>
<keyword evidence="5" id="KW-0326">Glycosidase</keyword>
<feature type="domain" description="Glycoside hydrolase family 5" evidence="7">
    <location>
        <begin position="161"/>
        <end position="311"/>
    </location>
</feature>
<dbReference type="InterPro" id="IPR001547">
    <property type="entry name" value="Glyco_hydro_5"/>
</dbReference>
<name>W9NG81_FUSOX</name>